<feature type="domain" description="DUF1549" evidence="1">
    <location>
        <begin position="167"/>
        <end position="346"/>
    </location>
</feature>
<proteinExistence type="predicted"/>
<accession>A0A382IQL4</accession>
<sequence>ADHAAITRENGARRIDLTRPERSLILRKPARELDHEGGQKLRANSQSWNTVRDWIAAGTPLGDRGLRVSEIQVTPAEVLLSGAGKSAQLRITARFSDGHQRDVTAVAVFTSQDESVVTVSKSGWVKVHHPGLAAIMVRVMGQVTATRVLVPNAAASAGEYPKPRNFIDEKVFAQLRRLRIPVSAGASDHVFLRRVYLSLSGRLPTADEARAFLKKPDRDQLIDRLIGSEAFVDYWTLKFADLLLIDSKKLGLEPARAYRDWLHAQIARNTPMDQVARALLTAQGNFTANAPANFHRQKSDPRDMGEFVSQTLLGVRMACARCHNHPVDRWTQADYYRFAAHFAHTRVREGEVVLAE</sequence>
<dbReference type="PANTHER" id="PTHR35889:SF3">
    <property type="entry name" value="F-BOX DOMAIN-CONTAINING PROTEIN"/>
    <property type="match status" value="1"/>
</dbReference>
<reference evidence="2" key="1">
    <citation type="submission" date="2018-05" db="EMBL/GenBank/DDBJ databases">
        <authorList>
            <person name="Lanie J.A."/>
            <person name="Ng W.-L."/>
            <person name="Kazmierczak K.M."/>
            <person name="Andrzejewski T.M."/>
            <person name="Davidsen T.M."/>
            <person name="Wayne K.J."/>
            <person name="Tettelin H."/>
            <person name="Glass J.I."/>
            <person name="Rusch D."/>
            <person name="Podicherti R."/>
            <person name="Tsui H.-C.T."/>
            <person name="Winkler M.E."/>
        </authorList>
    </citation>
    <scope>NUCLEOTIDE SEQUENCE</scope>
</reference>
<evidence type="ECO:0000259" key="1">
    <source>
        <dbReference type="Pfam" id="PF07583"/>
    </source>
</evidence>
<organism evidence="2">
    <name type="scientific">marine metagenome</name>
    <dbReference type="NCBI Taxonomy" id="408172"/>
    <lineage>
        <taxon>unclassified sequences</taxon>
        <taxon>metagenomes</taxon>
        <taxon>ecological metagenomes</taxon>
    </lineage>
</organism>
<dbReference type="InterPro" id="IPR008964">
    <property type="entry name" value="Invasin/intimin_cell_adhesion"/>
</dbReference>
<gene>
    <name evidence="2" type="ORF">METZ01_LOCUS254702</name>
</gene>
<feature type="non-terminal residue" evidence="2">
    <location>
        <position position="1"/>
    </location>
</feature>
<dbReference type="AlphaFoldDB" id="A0A382IQL4"/>
<dbReference type="Pfam" id="PF07583">
    <property type="entry name" value="PSCyt2"/>
    <property type="match status" value="1"/>
</dbReference>
<dbReference type="Gene3D" id="2.60.40.1080">
    <property type="match status" value="1"/>
</dbReference>
<dbReference type="InterPro" id="IPR011444">
    <property type="entry name" value="DUF1549"/>
</dbReference>
<name>A0A382IQL4_9ZZZZ</name>
<dbReference type="PANTHER" id="PTHR35889">
    <property type="entry name" value="CYCLOINULO-OLIGOSACCHARIDE FRUCTANOTRANSFERASE-RELATED"/>
    <property type="match status" value="1"/>
</dbReference>
<dbReference type="EMBL" id="UINC01068890">
    <property type="protein sequence ID" value="SVC01848.1"/>
    <property type="molecule type" value="Genomic_DNA"/>
</dbReference>
<evidence type="ECO:0000313" key="2">
    <source>
        <dbReference type="EMBL" id="SVC01848.1"/>
    </source>
</evidence>
<dbReference type="SUPFAM" id="SSF49373">
    <property type="entry name" value="Invasin/intimin cell-adhesion fragments"/>
    <property type="match status" value="1"/>
</dbReference>
<feature type="non-terminal residue" evidence="2">
    <location>
        <position position="356"/>
    </location>
</feature>
<protein>
    <recommendedName>
        <fullName evidence="1">DUF1549 domain-containing protein</fullName>
    </recommendedName>
</protein>